<reference evidence="7" key="1">
    <citation type="submission" date="2021-02" db="EMBL/GenBank/DDBJ databases">
        <authorList>
            <person name="Dougan E. K."/>
            <person name="Rhodes N."/>
            <person name="Thang M."/>
            <person name="Chan C."/>
        </authorList>
    </citation>
    <scope>NUCLEOTIDE SEQUENCE</scope>
</reference>
<sequence length="315" mass="34043">MLPGALGFCMAAIFSCVAGMGQIFGETCNLAFLKAFPPELIGGWGGGAGLAGILGSLSYIVLTGTMGLSNSVVFALMAPLTILHFLAFRYLHQQAVRSLDGFRLARAMGGMCTAPGGTGMEEELQPTGTAPATVANLKAAVAASSSILFNLVAVYCLKYFIYPGLDDRETLCAKKNWYTAMWLCYNIGVTISKCSVAFFRLRRVWLLTIFQLFNVIGWVVEVYTGTIRNSLPDEQGLYIIAAWMVLVRLCGGATYANCMYLFNRQEGIPNDLRELGINIGFMMSSLGITVATLSFSLLDMTIMTKAIVYPHGCPS</sequence>
<dbReference type="PANTHER" id="PTHR10981:SF7">
    <property type="entry name" value="BATTENIN"/>
    <property type="match status" value="1"/>
</dbReference>
<keyword evidence="4 5" id="KW-0472">Membrane</keyword>
<keyword evidence="2 5" id="KW-0812">Transmembrane</keyword>
<dbReference type="PANTHER" id="PTHR10981">
    <property type="entry name" value="BATTENIN"/>
    <property type="match status" value="1"/>
</dbReference>
<protein>
    <recommendedName>
        <fullName evidence="9">Battenin</fullName>
    </recommendedName>
</protein>
<name>A0A813LRA5_POLGL</name>
<comment type="similarity">
    <text evidence="5">Belongs to the battenin family.</text>
</comment>
<feature type="chain" id="PRO_5032305734" description="Battenin" evidence="6">
    <location>
        <begin position="20"/>
        <end position="315"/>
    </location>
</feature>
<evidence type="ECO:0000256" key="2">
    <source>
        <dbReference type="ARBA" id="ARBA00022692"/>
    </source>
</evidence>
<organism evidence="7 8">
    <name type="scientific">Polarella glacialis</name>
    <name type="common">Dinoflagellate</name>
    <dbReference type="NCBI Taxonomy" id="89957"/>
    <lineage>
        <taxon>Eukaryota</taxon>
        <taxon>Sar</taxon>
        <taxon>Alveolata</taxon>
        <taxon>Dinophyceae</taxon>
        <taxon>Suessiales</taxon>
        <taxon>Suessiaceae</taxon>
        <taxon>Polarella</taxon>
    </lineage>
</organism>
<dbReference type="Proteomes" id="UP000626109">
    <property type="component" value="Unassembled WGS sequence"/>
</dbReference>
<feature type="transmembrane region" description="Helical" evidence="5">
    <location>
        <begin position="72"/>
        <end position="91"/>
    </location>
</feature>
<keyword evidence="3 5" id="KW-1133">Transmembrane helix</keyword>
<proteinExistence type="inferred from homology"/>
<evidence type="ECO:0000256" key="6">
    <source>
        <dbReference type="SAM" id="SignalP"/>
    </source>
</evidence>
<feature type="signal peptide" evidence="6">
    <location>
        <begin position="1"/>
        <end position="19"/>
    </location>
</feature>
<evidence type="ECO:0000256" key="1">
    <source>
        <dbReference type="ARBA" id="ARBA00004127"/>
    </source>
</evidence>
<feature type="transmembrane region" description="Helical" evidence="5">
    <location>
        <begin position="204"/>
        <end position="224"/>
    </location>
</feature>
<evidence type="ECO:0000313" key="8">
    <source>
        <dbReference type="Proteomes" id="UP000626109"/>
    </source>
</evidence>
<dbReference type="InterPro" id="IPR003492">
    <property type="entry name" value="Battenin_disease_Cln3"/>
</dbReference>
<feature type="transmembrane region" description="Helical" evidence="5">
    <location>
        <begin position="177"/>
        <end position="198"/>
    </location>
</feature>
<evidence type="ECO:0008006" key="9">
    <source>
        <dbReference type="Google" id="ProtNLM"/>
    </source>
</evidence>
<evidence type="ECO:0000256" key="4">
    <source>
        <dbReference type="ARBA" id="ARBA00023136"/>
    </source>
</evidence>
<evidence type="ECO:0000313" key="7">
    <source>
        <dbReference type="EMBL" id="CAE8730481.1"/>
    </source>
</evidence>
<gene>
    <name evidence="7" type="ORF">PGLA2088_LOCUS45760</name>
</gene>
<comment type="subcellular location">
    <subcellularLocation>
        <location evidence="1">Endomembrane system</location>
        <topology evidence="1">Multi-pass membrane protein</topology>
    </subcellularLocation>
</comment>
<dbReference type="Pfam" id="PF02487">
    <property type="entry name" value="CLN3"/>
    <property type="match status" value="1"/>
</dbReference>
<comment type="caution">
    <text evidence="7">The sequence shown here is derived from an EMBL/GenBank/DDBJ whole genome shotgun (WGS) entry which is preliminary data.</text>
</comment>
<feature type="transmembrane region" description="Helical" evidence="5">
    <location>
        <begin position="147"/>
        <end position="165"/>
    </location>
</feature>
<evidence type="ECO:0000256" key="3">
    <source>
        <dbReference type="ARBA" id="ARBA00022989"/>
    </source>
</evidence>
<dbReference type="PRINTS" id="PR01315">
    <property type="entry name" value="BATTENIN"/>
</dbReference>
<dbReference type="EMBL" id="CAJNNW010035846">
    <property type="protein sequence ID" value="CAE8730481.1"/>
    <property type="molecule type" value="Genomic_DNA"/>
</dbReference>
<dbReference type="AlphaFoldDB" id="A0A813LRA5"/>
<accession>A0A813LRA5</accession>
<evidence type="ECO:0000256" key="5">
    <source>
        <dbReference type="RuleBase" id="RU361113"/>
    </source>
</evidence>
<dbReference type="GO" id="GO:0012505">
    <property type="term" value="C:endomembrane system"/>
    <property type="evidence" value="ECO:0007669"/>
    <property type="project" value="UniProtKB-SubCell"/>
</dbReference>
<feature type="transmembrane region" description="Helical" evidence="5">
    <location>
        <begin position="236"/>
        <end position="255"/>
    </location>
</feature>
<feature type="transmembrane region" description="Helical" evidence="5">
    <location>
        <begin position="41"/>
        <end position="60"/>
    </location>
</feature>
<dbReference type="GO" id="GO:0016020">
    <property type="term" value="C:membrane"/>
    <property type="evidence" value="ECO:0007669"/>
    <property type="project" value="UniProtKB-UniRule"/>
</dbReference>
<feature type="transmembrane region" description="Helical" evidence="5">
    <location>
        <begin position="275"/>
        <end position="298"/>
    </location>
</feature>
<keyword evidence="6" id="KW-0732">Signal</keyword>